<reference evidence="2" key="1">
    <citation type="journal article" date="2021" name="Genome Biol. Evol.">
        <title>The assembled and annotated genome of the fairy-ring fungus Marasmius oreades.</title>
        <authorList>
            <person name="Hiltunen M."/>
            <person name="Ament-Velasquez S.L."/>
            <person name="Johannesson H."/>
        </authorList>
    </citation>
    <scope>NUCLEOTIDE SEQUENCE</scope>
    <source>
        <strain evidence="2">03SP1</strain>
    </source>
</reference>
<dbReference type="InterPro" id="IPR036047">
    <property type="entry name" value="F-box-like_dom_sf"/>
</dbReference>
<comment type="caution">
    <text evidence="2">The sequence shown here is derived from an EMBL/GenBank/DDBJ whole genome shotgun (WGS) entry which is preliminary data.</text>
</comment>
<dbReference type="SUPFAM" id="SSF81383">
    <property type="entry name" value="F-box domain"/>
    <property type="match status" value="1"/>
</dbReference>
<name>A0A9P7RST6_9AGAR</name>
<dbReference type="KEGG" id="more:E1B28_010849"/>
<dbReference type="SUPFAM" id="SSF52047">
    <property type="entry name" value="RNI-like"/>
    <property type="match status" value="1"/>
</dbReference>
<dbReference type="Pfam" id="PF12937">
    <property type="entry name" value="F-box-like"/>
    <property type="match status" value="1"/>
</dbReference>
<gene>
    <name evidence="2" type="ORF">E1B28_010849</name>
</gene>
<keyword evidence="3" id="KW-1185">Reference proteome</keyword>
<organism evidence="2 3">
    <name type="scientific">Marasmius oreades</name>
    <name type="common">fairy-ring Marasmius</name>
    <dbReference type="NCBI Taxonomy" id="181124"/>
    <lineage>
        <taxon>Eukaryota</taxon>
        <taxon>Fungi</taxon>
        <taxon>Dikarya</taxon>
        <taxon>Basidiomycota</taxon>
        <taxon>Agaricomycotina</taxon>
        <taxon>Agaricomycetes</taxon>
        <taxon>Agaricomycetidae</taxon>
        <taxon>Agaricales</taxon>
        <taxon>Marasmiineae</taxon>
        <taxon>Marasmiaceae</taxon>
        <taxon>Marasmius</taxon>
    </lineage>
</organism>
<dbReference type="Gene3D" id="1.20.1280.50">
    <property type="match status" value="1"/>
</dbReference>
<feature type="domain" description="F-box" evidence="1">
    <location>
        <begin position="105"/>
        <end position="160"/>
    </location>
</feature>
<evidence type="ECO:0000313" key="3">
    <source>
        <dbReference type="Proteomes" id="UP001049176"/>
    </source>
</evidence>
<protein>
    <recommendedName>
        <fullName evidence="1">F-box domain-containing protein</fullName>
    </recommendedName>
</protein>
<dbReference type="InterPro" id="IPR001810">
    <property type="entry name" value="F-box_dom"/>
</dbReference>
<dbReference type="EMBL" id="CM032187">
    <property type="protein sequence ID" value="KAG7089141.1"/>
    <property type="molecule type" value="Genomic_DNA"/>
</dbReference>
<sequence>MTPQHATLQSLSTCYKRSHDLSTVHYLQHHYPLPHRYMLESNESPYYPESIHLRKTYENAKKVKKRLEDDIARLKERVIPRLEMELAHVATVVVEHALVLAPMRVIPTEVLLRIMSFYLGPDNQIDLLNLTTSAWRLAHVCQRWRSIVLGTPSFWSNITIDLRDQERFLEPQHQGIPQILSTHLRRSNVLPLTITFKSNSGVTDLVKRILDILIQYRGRWRNVVLDVPPELIPSWCGDGTPCLESVSINISFLRVPGRRLTLFSTAPLLKTVTLFGASAFRHREGLLHHFFTLPLLPGGGVVLGPGGLVTGPNQGGFAVIPEARDISPKLPLPWKQLSTLDIEFGAWGDFLPVLKQTPNVLDCRLRSYVFTRSMSHTVIALPKLQSLELLGTAVMCLQYLSARSLKSLIIGDAAKSPHCGQDVIFQFLSASSCKLQHLSFQSIPMSDHTLDVLRAAPSLSSLSLCLETNTGSTANFDALLSALTYISPGHEYPLSKLGKLSLSIYHKDAFPHKKLVEMVKSRRRVPVDEENAGRYVRLEEFRLYANTGWVSDFDELKEDEGLQTEFALR</sequence>
<evidence type="ECO:0000313" key="2">
    <source>
        <dbReference type="EMBL" id="KAG7089141.1"/>
    </source>
</evidence>
<dbReference type="Proteomes" id="UP001049176">
    <property type="component" value="Chromosome 7"/>
</dbReference>
<dbReference type="GeneID" id="66079924"/>
<dbReference type="RefSeq" id="XP_043005611.1">
    <property type="nucleotide sequence ID" value="XM_043155829.1"/>
</dbReference>
<dbReference type="OrthoDB" id="2972127at2759"/>
<evidence type="ECO:0000259" key="1">
    <source>
        <dbReference type="Pfam" id="PF12937"/>
    </source>
</evidence>
<dbReference type="AlphaFoldDB" id="A0A9P7RST6"/>
<proteinExistence type="predicted"/>
<accession>A0A9P7RST6</accession>